<reference evidence="3 5" key="1">
    <citation type="journal article" date="2016" name="Front. Microbiol.">
        <title>Genome Sequence of the Piezophilic, Mesophilic Sulfate-Reducing Bacterium Desulfovibrio indicus J2T.</title>
        <authorList>
            <person name="Cao J."/>
            <person name="Maignien L."/>
            <person name="Shao Z."/>
            <person name="Alain K."/>
            <person name="Jebbar M."/>
        </authorList>
    </citation>
    <scope>NUCLEOTIDE SEQUENCE [LARGE SCALE GENOMIC DNA]</scope>
    <source>
        <strain evidence="3 5">J2</strain>
    </source>
</reference>
<feature type="transmembrane region" description="Helical" evidence="1">
    <location>
        <begin position="47"/>
        <end position="69"/>
    </location>
</feature>
<dbReference type="Proteomes" id="UP000055611">
    <property type="component" value="Chromosome"/>
</dbReference>
<feature type="transmembrane region" description="Helical" evidence="1">
    <location>
        <begin position="90"/>
        <end position="110"/>
    </location>
</feature>
<protein>
    <submittedName>
        <fullName evidence="4">Uncharacterized protein DUF4405</fullName>
    </submittedName>
</protein>
<reference evidence="4 6" key="2">
    <citation type="submission" date="2019-03" db="EMBL/GenBank/DDBJ databases">
        <title>Genomic Encyclopedia of Type Strains, Phase IV (KMG-IV): sequencing the most valuable type-strain genomes for metagenomic binning, comparative biology and taxonomic classification.</title>
        <authorList>
            <person name="Goeker M."/>
        </authorList>
    </citation>
    <scope>NUCLEOTIDE SEQUENCE [LARGE SCALE GENOMIC DNA]</scope>
    <source>
        <strain evidence="4 6">DSM 101483</strain>
    </source>
</reference>
<keyword evidence="1" id="KW-0472">Membrane</keyword>
<dbReference type="AlphaFoldDB" id="A0A126QKW1"/>
<evidence type="ECO:0000313" key="5">
    <source>
        <dbReference type="Proteomes" id="UP000055611"/>
    </source>
</evidence>
<organism evidence="4 6">
    <name type="scientific">Pseudodesulfovibrio indicus</name>
    <dbReference type="NCBI Taxonomy" id="1716143"/>
    <lineage>
        <taxon>Bacteria</taxon>
        <taxon>Pseudomonadati</taxon>
        <taxon>Thermodesulfobacteriota</taxon>
        <taxon>Desulfovibrionia</taxon>
        <taxon>Desulfovibrionales</taxon>
        <taxon>Desulfovibrionaceae</taxon>
    </lineage>
</organism>
<accession>A0A126QKW1</accession>
<name>A0A126QKW1_9BACT</name>
<dbReference type="Proteomes" id="UP000295506">
    <property type="component" value="Unassembled WGS sequence"/>
</dbReference>
<proteinExistence type="predicted"/>
<sequence length="272" mass="29810">MFRKITSLTAFLSFIVTLFTSVILYIVPEGRVAYWADWHLLGLTKSQWGDTHITVGVLFIVALLLHIWLNWKPLMAYMKNRAREMVVMTAPMIVSFVLTFVVFAGTLAGLPPMRQILDFSASIKDAATETYGNPPYGHAETSPLKKFCGFLGLDVNKALEALRAAGYDPSINENTLVMDIARSKGVSPQQVYDVIRGGQGADPFSMMPPQPPEGTGKMTIATVCKTYGLDMAEVLARLEAKGVTADAGSTFKELAETSGVSPKELYLYVRGE</sequence>
<evidence type="ECO:0000313" key="3">
    <source>
        <dbReference type="EMBL" id="AMK10642.1"/>
    </source>
</evidence>
<keyword evidence="1" id="KW-1133">Transmembrane helix</keyword>
<evidence type="ECO:0000313" key="6">
    <source>
        <dbReference type="Proteomes" id="UP000295506"/>
    </source>
</evidence>
<evidence type="ECO:0000256" key="1">
    <source>
        <dbReference type="SAM" id="Phobius"/>
    </source>
</evidence>
<dbReference type="KEGG" id="dej:AWY79_05705"/>
<evidence type="ECO:0000313" key="4">
    <source>
        <dbReference type="EMBL" id="TDT91614.1"/>
    </source>
</evidence>
<gene>
    <name evidence="3" type="ORF">AWY79_05705</name>
    <name evidence="4" type="ORF">EDC59_10111</name>
</gene>
<dbReference type="RefSeq" id="WP_066801445.1">
    <property type="nucleotide sequence ID" value="NZ_CP014206.1"/>
</dbReference>
<keyword evidence="5" id="KW-1185">Reference proteome</keyword>
<feature type="transmembrane region" description="Helical" evidence="1">
    <location>
        <begin position="7"/>
        <end position="27"/>
    </location>
</feature>
<dbReference type="InterPro" id="IPR025517">
    <property type="entry name" value="DUF4405"/>
</dbReference>
<feature type="domain" description="Flavinylation-associated cytochrome" evidence="2">
    <location>
        <begin position="5"/>
        <end position="71"/>
    </location>
</feature>
<dbReference type="Pfam" id="PF14358">
    <property type="entry name" value="DUF4405"/>
    <property type="match status" value="1"/>
</dbReference>
<dbReference type="EMBL" id="CP014206">
    <property type="protein sequence ID" value="AMK10642.1"/>
    <property type="molecule type" value="Genomic_DNA"/>
</dbReference>
<keyword evidence="1" id="KW-0812">Transmembrane</keyword>
<evidence type="ECO:0000259" key="2">
    <source>
        <dbReference type="Pfam" id="PF14358"/>
    </source>
</evidence>
<dbReference type="OrthoDB" id="9793491at2"/>
<dbReference type="EMBL" id="SOBK01000001">
    <property type="protein sequence ID" value="TDT91614.1"/>
    <property type="molecule type" value="Genomic_DNA"/>
</dbReference>